<dbReference type="InterPro" id="IPR026590">
    <property type="entry name" value="Ssirtuin_cat_dom"/>
</dbReference>
<keyword evidence="6" id="KW-0479">Metal-binding</keyword>
<proteinExistence type="inferred from homology"/>
<dbReference type="EMBL" id="WIUZ02000027">
    <property type="protein sequence ID" value="KAF9777795.1"/>
    <property type="molecule type" value="Genomic_DNA"/>
</dbReference>
<dbReference type="InterPro" id="IPR029035">
    <property type="entry name" value="DHS-like_NAD/FAD-binding_dom"/>
</dbReference>
<dbReference type="GO" id="GO:0005739">
    <property type="term" value="C:mitochondrion"/>
    <property type="evidence" value="ECO:0007669"/>
    <property type="project" value="UniProtKB-SubCell"/>
</dbReference>
<reference evidence="9" key="2">
    <citation type="submission" date="2020-11" db="EMBL/GenBank/DDBJ databases">
        <authorList>
            <consortium name="DOE Joint Genome Institute"/>
            <person name="Kuo A."/>
            <person name="Miyauchi S."/>
            <person name="Kiss E."/>
            <person name="Drula E."/>
            <person name="Kohler A."/>
            <person name="Sanchez-Garcia M."/>
            <person name="Andreopoulos B."/>
            <person name="Barry K.W."/>
            <person name="Bonito G."/>
            <person name="Buee M."/>
            <person name="Carver A."/>
            <person name="Chen C."/>
            <person name="Cichocki N."/>
            <person name="Clum A."/>
            <person name="Culley D."/>
            <person name="Crous P.W."/>
            <person name="Fauchery L."/>
            <person name="Girlanda M."/>
            <person name="Hayes R."/>
            <person name="Keri Z."/>
            <person name="Labutti K."/>
            <person name="Lipzen A."/>
            <person name="Lombard V."/>
            <person name="Magnuson J."/>
            <person name="Maillard F."/>
            <person name="Morin E."/>
            <person name="Murat C."/>
            <person name="Nolan M."/>
            <person name="Ohm R."/>
            <person name="Pangilinan J."/>
            <person name="Pereira M."/>
            <person name="Perotto S."/>
            <person name="Peter M."/>
            <person name="Riley R."/>
            <person name="Sitrit Y."/>
            <person name="Stielow B."/>
            <person name="Szollosi G."/>
            <person name="Zifcakova L."/>
            <person name="Stursova M."/>
            <person name="Spatafora J.W."/>
            <person name="Tedersoo L."/>
            <person name="Vaario L.-M."/>
            <person name="Yamada A."/>
            <person name="Yan M."/>
            <person name="Wang P."/>
            <person name="Xu J."/>
            <person name="Bruns T."/>
            <person name="Baldrian P."/>
            <person name="Vilgalys R."/>
            <person name="Henrissat B."/>
            <person name="Grigoriev I.V."/>
            <person name="Hibbett D."/>
            <person name="Nagy L.G."/>
            <person name="Martin F.M."/>
        </authorList>
    </citation>
    <scope>NUCLEOTIDE SEQUENCE</scope>
    <source>
        <strain evidence="9">UH-Tt-Lm1</strain>
    </source>
</reference>
<reference evidence="9" key="1">
    <citation type="journal article" date="2020" name="Nat. Commun.">
        <title>Large-scale genome sequencing of mycorrhizal fungi provides insights into the early evolution of symbiotic traits.</title>
        <authorList>
            <person name="Miyauchi S."/>
            <person name="Kiss E."/>
            <person name="Kuo A."/>
            <person name="Drula E."/>
            <person name="Kohler A."/>
            <person name="Sanchez-Garcia M."/>
            <person name="Morin E."/>
            <person name="Andreopoulos B."/>
            <person name="Barry K.W."/>
            <person name="Bonito G."/>
            <person name="Buee M."/>
            <person name="Carver A."/>
            <person name="Chen C."/>
            <person name="Cichocki N."/>
            <person name="Clum A."/>
            <person name="Culley D."/>
            <person name="Crous P.W."/>
            <person name="Fauchery L."/>
            <person name="Girlanda M."/>
            <person name="Hayes R.D."/>
            <person name="Keri Z."/>
            <person name="LaButti K."/>
            <person name="Lipzen A."/>
            <person name="Lombard V."/>
            <person name="Magnuson J."/>
            <person name="Maillard F."/>
            <person name="Murat C."/>
            <person name="Nolan M."/>
            <person name="Ohm R.A."/>
            <person name="Pangilinan J."/>
            <person name="Pereira M.F."/>
            <person name="Perotto S."/>
            <person name="Peter M."/>
            <person name="Pfister S."/>
            <person name="Riley R."/>
            <person name="Sitrit Y."/>
            <person name="Stielow J.B."/>
            <person name="Szollosi G."/>
            <person name="Zifcakova L."/>
            <person name="Stursova M."/>
            <person name="Spatafora J.W."/>
            <person name="Tedersoo L."/>
            <person name="Vaario L.M."/>
            <person name="Yamada A."/>
            <person name="Yan M."/>
            <person name="Wang P."/>
            <person name="Xu J."/>
            <person name="Bruns T."/>
            <person name="Baldrian P."/>
            <person name="Vilgalys R."/>
            <person name="Dunand C."/>
            <person name="Henrissat B."/>
            <person name="Grigoriev I.V."/>
            <person name="Hibbett D."/>
            <person name="Nagy L.G."/>
            <person name="Martin F.M."/>
        </authorList>
    </citation>
    <scope>NUCLEOTIDE SEQUENCE</scope>
    <source>
        <strain evidence="9">UH-Tt-Lm1</strain>
    </source>
</reference>
<dbReference type="GO" id="GO:0070403">
    <property type="term" value="F:NAD+ binding"/>
    <property type="evidence" value="ECO:0007669"/>
    <property type="project" value="InterPro"/>
</dbReference>
<evidence type="ECO:0000256" key="6">
    <source>
        <dbReference type="PROSITE-ProRule" id="PRU00236"/>
    </source>
</evidence>
<evidence type="ECO:0000259" key="8">
    <source>
        <dbReference type="PROSITE" id="PS50305"/>
    </source>
</evidence>
<evidence type="ECO:0000256" key="1">
    <source>
        <dbReference type="ARBA" id="ARBA00004173"/>
    </source>
</evidence>
<organism evidence="9 10">
    <name type="scientific">Thelephora terrestris</name>
    <dbReference type="NCBI Taxonomy" id="56493"/>
    <lineage>
        <taxon>Eukaryota</taxon>
        <taxon>Fungi</taxon>
        <taxon>Dikarya</taxon>
        <taxon>Basidiomycota</taxon>
        <taxon>Agaricomycotina</taxon>
        <taxon>Agaricomycetes</taxon>
        <taxon>Thelephorales</taxon>
        <taxon>Thelephoraceae</taxon>
        <taxon>Thelephora</taxon>
    </lineage>
</organism>
<sequence length="524" mass="57286">MPLTLPLDSGAKDASVRRTLLNLSLAVTKSKRIVVVTGAGISCSCGIPDFRSQGGLYNLVKQKHPDVVLKGRDLFDASLFRNPVSTSVFYSFIAGLKQAIDDASPSPTHRFIKTLDAKGRLLRSYTQNIDGLEERAGLLGSSSQEAKAPSPSKAKGKAKAKLKIKDVRNVQLHGDIHRVRCTVCSADYPCSTSYLEMFSQGFPPDCPDCTARSQARVARSARALRIGTLRPAIVLYDEPHPLGDEIGQIQAADVRKGPDLVIIMGTSLKVHGLKKLVKEFAKVAHARKGPKTPGVVIFVNKTSPGSEWDGVIDYHVEGDTDSWTEKVIADWKKHKPADWEHQTTLVEGLSPFRISNGVFGAIKSHKENVSPKQATEPSRPLSTPPASPAKRRGSMSHYSDIESSPSKRRGAAGKTASRMTDEERRPLFASEVANTLTPMKVDREPVYKTPAKKGKTSTTWFGSPMHVDGEGADAVARERKRFRKSFSDLFGNVSPMKVDRHGVVEGGLPHPVPRFLPRYRGGQR</sequence>
<evidence type="ECO:0000313" key="10">
    <source>
        <dbReference type="Proteomes" id="UP000736335"/>
    </source>
</evidence>
<keyword evidence="5" id="KW-0496">Mitochondrion</keyword>
<evidence type="ECO:0000256" key="4">
    <source>
        <dbReference type="ARBA" id="ARBA00023027"/>
    </source>
</evidence>
<feature type="domain" description="Deacetylase sirtuin-type" evidence="8">
    <location>
        <begin position="13"/>
        <end position="330"/>
    </location>
</feature>
<keyword evidence="6" id="KW-0862">Zinc</keyword>
<keyword evidence="4" id="KW-0520">NAD</keyword>
<dbReference type="GO" id="GO:0005634">
    <property type="term" value="C:nucleus"/>
    <property type="evidence" value="ECO:0007669"/>
    <property type="project" value="TreeGrafter"/>
</dbReference>
<feature type="binding site" evidence="6">
    <location>
        <position position="209"/>
    </location>
    <ligand>
        <name>Zn(2+)</name>
        <dbReference type="ChEBI" id="CHEBI:29105"/>
    </ligand>
</feature>
<comment type="similarity">
    <text evidence="2">Belongs to the sirtuin family. Class I subfamily.</text>
</comment>
<dbReference type="SUPFAM" id="SSF52467">
    <property type="entry name" value="DHS-like NAD/FAD-binding domain"/>
    <property type="match status" value="1"/>
</dbReference>
<dbReference type="AlphaFoldDB" id="A0A9P6H3K5"/>
<dbReference type="InterPro" id="IPR050134">
    <property type="entry name" value="NAD-dep_sirtuin_deacylases"/>
</dbReference>
<feature type="region of interest" description="Disordered" evidence="7">
    <location>
        <begin position="363"/>
        <end position="424"/>
    </location>
</feature>
<dbReference type="GO" id="GO:0046872">
    <property type="term" value="F:metal ion binding"/>
    <property type="evidence" value="ECO:0007669"/>
    <property type="project" value="UniProtKB-KW"/>
</dbReference>
<dbReference type="OrthoDB" id="2919105at2759"/>
<dbReference type="Proteomes" id="UP000736335">
    <property type="component" value="Unassembled WGS sequence"/>
</dbReference>
<dbReference type="Gene3D" id="3.40.50.1220">
    <property type="entry name" value="TPP-binding domain"/>
    <property type="match status" value="1"/>
</dbReference>
<protein>
    <submittedName>
        <fullName evidence="9">DHS-like NAD/FAD-binding domain-containing protein</fullName>
    </submittedName>
</protein>
<feature type="active site" description="Proton acceptor" evidence="6">
    <location>
        <position position="173"/>
    </location>
</feature>
<keyword evidence="10" id="KW-1185">Reference proteome</keyword>
<name>A0A9P6H3K5_9AGAM</name>
<dbReference type="InterPro" id="IPR003000">
    <property type="entry name" value="Sirtuin"/>
</dbReference>
<feature type="compositionally biased region" description="Low complexity" evidence="7">
    <location>
        <begin position="141"/>
        <end position="153"/>
    </location>
</feature>
<feature type="binding site" evidence="6">
    <location>
        <position position="206"/>
    </location>
    <ligand>
        <name>Zn(2+)</name>
        <dbReference type="ChEBI" id="CHEBI:29105"/>
    </ligand>
</feature>
<accession>A0A9P6H3K5</accession>
<dbReference type="GO" id="GO:0017136">
    <property type="term" value="F:histone deacetylase activity, NAD-dependent"/>
    <property type="evidence" value="ECO:0007669"/>
    <property type="project" value="TreeGrafter"/>
</dbReference>
<dbReference type="PANTHER" id="PTHR11085:SF8">
    <property type="entry name" value="NAD-DEPENDENT HISTONE DEACETYLASE HST3"/>
    <property type="match status" value="1"/>
</dbReference>
<comment type="subcellular location">
    <subcellularLocation>
        <location evidence="1">Mitochondrion</location>
    </subcellularLocation>
</comment>
<evidence type="ECO:0000256" key="5">
    <source>
        <dbReference type="ARBA" id="ARBA00023128"/>
    </source>
</evidence>
<feature type="binding site" evidence="6">
    <location>
        <position position="181"/>
    </location>
    <ligand>
        <name>Zn(2+)</name>
        <dbReference type="ChEBI" id="CHEBI:29105"/>
    </ligand>
</feature>
<keyword evidence="3" id="KW-0808">Transferase</keyword>
<feature type="region of interest" description="Disordered" evidence="7">
    <location>
        <begin position="140"/>
        <end position="159"/>
    </location>
</feature>
<gene>
    <name evidence="9" type="ORF">BJ322DRAFT_1206553</name>
</gene>
<dbReference type="InterPro" id="IPR026591">
    <property type="entry name" value="Sirtuin_cat_small_dom_sf"/>
</dbReference>
<evidence type="ECO:0000256" key="7">
    <source>
        <dbReference type="SAM" id="MobiDB-lite"/>
    </source>
</evidence>
<feature type="region of interest" description="Disordered" evidence="7">
    <location>
        <begin position="448"/>
        <end position="467"/>
    </location>
</feature>
<feature type="region of interest" description="Disordered" evidence="7">
    <location>
        <begin position="500"/>
        <end position="524"/>
    </location>
</feature>
<dbReference type="PROSITE" id="PS50305">
    <property type="entry name" value="SIRTUIN"/>
    <property type="match status" value="1"/>
</dbReference>
<dbReference type="Pfam" id="PF02146">
    <property type="entry name" value="SIR2"/>
    <property type="match status" value="2"/>
</dbReference>
<comment type="caution">
    <text evidence="9">The sequence shown here is derived from an EMBL/GenBank/DDBJ whole genome shotgun (WGS) entry which is preliminary data.</text>
</comment>
<evidence type="ECO:0000313" key="9">
    <source>
        <dbReference type="EMBL" id="KAF9777795.1"/>
    </source>
</evidence>
<feature type="binding site" evidence="6">
    <location>
        <position position="184"/>
    </location>
    <ligand>
        <name>Zn(2+)</name>
        <dbReference type="ChEBI" id="CHEBI:29105"/>
    </ligand>
</feature>
<dbReference type="PANTHER" id="PTHR11085">
    <property type="entry name" value="NAD-DEPENDENT PROTEIN DEACYLASE SIRTUIN-5, MITOCHONDRIAL-RELATED"/>
    <property type="match status" value="1"/>
</dbReference>
<dbReference type="Gene3D" id="3.30.1600.10">
    <property type="entry name" value="SIR2/SIRT2 'Small Domain"/>
    <property type="match status" value="1"/>
</dbReference>
<evidence type="ECO:0000256" key="2">
    <source>
        <dbReference type="ARBA" id="ARBA00006924"/>
    </source>
</evidence>
<evidence type="ECO:0000256" key="3">
    <source>
        <dbReference type="ARBA" id="ARBA00022679"/>
    </source>
</evidence>